<sequence>MAYQLSACGVLRLADCAFIPQDSNNRDWLEFQQWQLSGGQVLPADGVLAETGATGTLKTLANKWLASISRQP</sequence>
<name>A0A5E7JWV8_PSEFL</name>
<dbReference type="Proteomes" id="UP000326067">
    <property type="component" value="Unassembled WGS sequence"/>
</dbReference>
<evidence type="ECO:0000313" key="1">
    <source>
        <dbReference type="EMBL" id="VVO92372.1"/>
    </source>
</evidence>
<dbReference type="RefSeq" id="WP_095180517.1">
    <property type="nucleotide sequence ID" value="NZ_CABVIC010000002.1"/>
</dbReference>
<dbReference type="AlphaFoldDB" id="A0A5E7JWV8"/>
<evidence type="ECO:0000313" key="2">
    <source>
        <dbReference type="Proteomes" id="UP000326067"/>
    </source>
</evidence>
<accession>A0A5E7JWV8</accession>
<gene>
    <name evidence="1" type="ORF">PS847_02378</name>
</gene>
<organism evidence="1 2">
    <name type="scientific">Pseudomonas fluorescens</name>
    <dbReference type="NCBI Taxonomy" id="294"/>
    <lineage>
        <taxon>Bacteria</taxon>
        <taxon>Pseudomonadati</taxon>
        <taxon>Pseudomonadota</taxon>
        <taxon>Gammaproteobacteria</taxon>
        <taxon>Pseudomonadales</taxon>
        <taxon>Pseudomonadaceae</taxon>
        <taxon>Pseudomonas</taxon>
    </lineage>
</organism>
<proteinExistence type="predicted"/>
<protein>
    <submittedName>
        <fullName evidence="1">Uncharacterized protein</fullName>
    </submittedName>
</protein>
<dbReference type="EMBL" id="CABVIC010000002">
    <property type="protein sequence ID" value="VVO92372.1"/>
    <property type="molecule type" value="Genomic_DNA"/>
</dbReference>
<reference evidence="1 2" key="1">
    <citation type="submission" date="2019-09" db="EMBL/GenBank/DDBJ databases">
        <authorList>
            <person name="Chandra G."/>
            <person name="Truman W A."/>
        </authorList>
    </citation>
    <scope>NUCLEOTIDE SEQUENCE [LARGE SCALE GENOMIC DNA]</scope>
    <source>
        <strain evidence="1">PS847</strain>
    </source>
</reference>